<gene>
    <name evidence="2" type="ORF">GAK35_03482</name>
</gene>
<organism evidence="2 3">
    <name type="scientific">Herbaspirillum frisingense</name>
    <dbReference type="NCBI Taxonomy" id="92645"/>
    <lineage>
        <taxon>Bacteria</taxon>
        <taxon>Pseudomonadati</taxon>
        <taxon>Pseudomonadota</taxon>
        <taxon>Betaproteobacteria</taxon>
        <taxon>Burkholderiales</taxon>
        <taxon>Oxalobacteraceae</taxon>
        <taxon>Herbaspirillum</taxon>
    </lineage>
</organism>
<feature type="compositionally biased region" description="Low complexity" evidence="1">
    <location>
        <begin position="31"/>
        <end position="42"/>
    </location>
</feature>
<evidence type="ECO:0000313" key="2">
    <source>
        <dbReference type="EMBL" id="KAF1040370.1"/>
    </source>
</evidence>
<evidence type="ECO:0000313" key="3">
    <source>
        <dbReference type="Proteomes" id="UP000462435"/>
    </source>
</evidence>
<name>A0A7V8FU49_9BURK</name>
<accession>A0A7V8FU49</accession>
<evidence type="ECO:0000256" key="1">
    <source>
        <dbReference type="SAM" id="MobiDB-lite"/>
    </source>
</evidence>
<comment type="caution">
    <text evidence="2">The sequence shown here is derived from an EMBL/GenBank/DDBJ whole genome shotgun (WGS) entry which is preliminary data.</text>
</comment>
<proteinExistence type="predicted"/>
<reference evidence="3" key="1">
    <citation type="journal article" date="2020" name="MBio">
        <title>Horizontal gene transfer to a defensive symbiont with a reduced genome amongst a multipartite beetle microbiome.</title>
        <authorList>
            <person name="Waterworth S.C."/>
            <person name="Florez L.V."/>
            <person name="Rees E.R."/>
            <person name="Hertweck C."/>
            <person name="Kaltenpoth M."/>
            <person name="Kwan J.C."/>
        </authorList>
    </citation>
    <scope>NUCLEOTIDE SEQUENCE [LARGE SCALE GENOMIC DNA]</scope>
</reference>
<dbReference type="EMBL" id="WNDX01000136">
    <property type="protein sequence ID" value="KAF1040370.1"/>
    <property type="molecule type" value="Genomic_DNA"/>
</dbReference>
<dbReference type="AlphaFoldDB" id="A0A7V8FU49"/>
<protein>
    <submittedName>
        <fullName evidence="2">Uncharacterized protein</fullName>
    </submittedName>
</protein>
<sequence>MKTNKSWTGRTTLYKNNPQRYLERDMTYNAGATASSGSGQASFEDATYTKVT</sequence>
<feature type="region of interest" description="Disordered" evidence="1">
    <location>
        <begin position="31"/>
        <end position="52"/>
    </location>
</feature>
<dbReference type="Proteomes" id="UP000462435">
    <property type="component" value="Unassembled WGS sequence"/>
</dbReference>